<evidence type="ECO:0000256" key="5">
    <source>
        <dbReference type="ARBA" id="ARBA00023002"/>
    </source>
</evidence>
<dbReference type="AlphaFoldDB" id="A0A835MEQ0"/>
<dbReference type="GO" id="GO:0046872">
    <property type="term" value="F:metal ion binding"/>
    <property type="evidence" value="ECO:0007669"/>
    <property type="project" value="UniProtKB-KW"/>
</dbReference>
<keyword evidence="6" id="KW-0408">Iron</keyword>
<proteinExistence type="inferred from homology"/>
<protein>
    <recommendedName>
        <fullName evidence="3">cysteine dioxygenase</fullName>
        <ecNumber evidence="3">1.13.11.20</ecNumber>
    </recommendedName>
</protein>
<sequence>MRNFTSAPPPFSLFASLFLYSKHADTDSVKLRKKSRRRHHKKMVDVSPVQKLYNTCNEVFDSCSAGIIPSPDNIQKLKAVLDEFKPADVGLSPDMPHFRASVAEKTPVIRYIHIHECEKFSIGIFCLPPSGVIPLHNHPGMTVFSKLLFGTMHIKSYDWVDDVPPSASAVVSTSKCKFYSLFLCLILNFMQPDFVLEEEIEMLYEAMQPDVQQPEARLAKVKVNSNFIAPCNTSILYPNDGGNMHCFTAVTACAVLDVLGPPYSEPDGRHCQYYLDFPIAGFSGVFDNIFLADNAVDGLKLPEGEKEGLAWLSEREKPEDLTFVGELYRGPVIVEN</sequence>
<dbReference type="EMBL" id="JADGMS010000017">
    <property type="protein sequence ID" value="KAF9663712.1"/>
    <property type="molecule type" value="Genomic_DNA"/>
</dbReference>
<dbReference type="InterPro" id="IPR012864">
    <property type="entry name" value="PCO/ADO"/>
</dbReference>
<comment type="catalytic activity">
    <reaction evidence="7">
        <text>L-cysteine + O2 = 3-sulfino-L-alanine + H(+)</text>
        <dbReference type="Rhea" id="RHEA:20441"/>
        <dbReference type="ChEBI" id="CHEBI:15378"/>
        <dbReference type="ChEBI" id="CHEBI:15379"/>
        <dbReference type="ChEBI" id="CHEBI:35235"/>
        <dbReference type="ChEBI" id="CHEBI:61085"/>
        <dbReference type="EC" id="1.13.11.20"/>
    </reaction>
    <physiologicalReaction direction="left-to-right" evidence="7">
        <dbReference type="Rhea" id="RHEA:20442"/>
    </physiologicalReaction>
</comment>
<evidence type="ECO:0000256" key="4">
    <source>
        <dbReference type="ARBA" id="ARBA00022723"/>
    </source>
</evidence>
<dbReference type="Proteomes" id="UP000657918">
    <property type="component" value="Unassembled WGS sequence"/>
</dbReference>
<keyword evidence="4" id="KW-0479">Metal-binding</keyword>
<evidence type="ECO:0000256" key="2">
    <source>
        <dbReference type="ARBA" id="ARBA00006622"/>
    </source>
</evidence>
<comment type="cofactor">
    <cofactor evidence="1">
        <name>Fe(2+)</name>
        <dbReference type="ChEBI" id="CHEBI:29033"/>
    </cofactor>
</comment>
<reference evidence="8 9" key="1">
    <citation type="submission" date="2020-10" db="EMBL/GenBank/DDBJ databases">
        <title>Plant Genome Project.</title>
        <authorList>
            <person name="Zhang R.-G."/>
        </authorList>
    </citation>
    <scope>NUCLEOTIDE SEQUENCE [LARGE SCALE GENOMIC DNA]</scope>
    <source>
        <strain evidence="8">FAFU-HL-1</strain>
        <tissue evidence="8">Leaf</tissue>
    </source>
</reference>
<accession>A0A835MEQ0</accession>
<comment type="caution">
    <text evidence="8">The sequence shown here is derived from an EMBL/GenBank/DDBJ whole genome shotgun (WGS) entry which is preliminary data.</text>
</comment>
<dbReference type="OrthoDB" id="271433at2759"/>
<evidence type="ECO:0000256" key="1">
    <source>
        <dbReference type="ARBA" id="ARBA00001954"/>
    </source>
</evidence>
<evidence type="ECO:0000313" key="8">
    <source>
        <dbReference type="EMBL" id="KAF9663712.1"/>
    </source>
</evidence>
<dbReference type="SUPFAM" id="SSF51182">
    <property type="entry name" value="RmlC-like cupins"/>
    <property type="match status" value="1"/>
</dbReference>
<name>A0A835MEQ0_9ROSI</name>
<dbReference type="GO" id="GO:0070483">
    <property type="term" value="P:detection of hypoxia"/>
    <property type="evidence" value="ECO:0007669"/>
    <property type="project" value="UniProtKB-ARBA"/>
</dbReference>
<dbReference type="EC" id="1.13.11.20" evidence="3"/>
<evidence type="ECO:0000313" key="9">
    <source>
        <dbReference type="Proteomes" id="UP000657918"/>
    </source>
</evidence>
<dbReference type="InterPro" id="IPR014710">
    <property type="entry name" value="RmlC-like_jellyroll"/>
</dbReference>
<evidence type="ECO:0000256" key="6">
    <source>
        <dbReference type="ARBA" id="ARBA00023004"/>
    </source>
</evidence>
<dbReference type="Gene3D" id="2.60.120.10">
    <property type="entry name" value="Jelly Rolls"/>
    <property type="match status" value="1"/>
</dbReference>
<dbReference type="InterPro" id="IPR011051">
    <property type="entry name" value="RmlC_Cupin_sf"/>
</dbReference>
<dbReference type="PANTHER" id="PTHR22966">
    <property type="entry name" value="2-AMINOETHANETHIOL DIOXYGENASE"/>
    <property type="match status" value="1"/>
</dbReference>
<dbReference type="PANTHER" id="PTHR22966:SF1">
    <property type="entry name" value="PLANT CYSTEINE OXIDASE 1"/>
    <property type="match status" value="1"/>
</dbReference>
<organism evidence="8 9">
    <name type="scientific">Salix dunnii</name>
    <dbReference type="NCBI Taxonomy" id="1413687"/>
    <lineage>
        <taxon>Eukaryota</taxon>
        <taxon>Viridiplantae</taxon>
        <taxon>Streptophyta</taxon>
        <taxon>Embryophyta</taxon>
        <taxon>Tracheophyta</taxon>
        <taxon>Spermatophyta</taxon>
        <taxon>Magnoliopsida</taxon>
        <taxon>eudicotyledons</taxon>
        <taxon>Gunneridae</taxon>
        <taxon>Pentapetalae</taxon>
        <taxon>rosids</taxon>
        <taxon>fabids</taxon>
        <taxon>Malpighiales</taxon>
        <taxon>Salicaceae</taxon>
        <taxon>Saliceae</taxon>
        <taxon>Salix</taxon>
    </lineage>
</organism>
<keyword evidence="9" id="KW-1185">Reference proteome</keyword>
<dbReference type="CDD" id="cd20289">
    <property type="entry name" value="cupin_ADO"/>
    <property type="match status" value="1"/>
</dbReference>
<dbReference type="GO" id="GO:0017172">
    <property type="term" value="F:cysteine dioxygenase activity"/>
    <property type="evidence" value="ECO:0007669"/>
    <property type="project" value="UniProtKB-EC"/>
</dbReference>
<dbReference type="Pfam" id="PF07847">
    <property type="entry name" value="PCO_ADO"/>
    <property type="match status" value="2"/>
</dbReference>
<keyword evidence="5" id="KW-0560">Oxidoreductase</keyword>
<evidence type="ECO:0000256" key="7">
    <source>
        <dbReference type="ARBA" id="ARBA00024284"/>
    </source>
</evidence>
<gene>
    <name evidence="8" type="ORF">SADUNF_Sadunf17G0080500</name>
</gene>
<evidence type="ECO:0000256" key="3">
    <source>
        <dbReference type="ARBA" id="ARBA00013133"/>
    </source>
</evidence>
<comment type="similarity">
    <text evidence="2">Belongs to the cysteine dioxygenase family.</text>
</comment>